<feature type="domain" description="Immunoglobulin" evidence="2">
    <location>
        <begin position="300"/>
        <end position="406"/>
    </location>
</feature>
<feature type="domain" description="Immunoglobulin" evidence="2">
    <location>
        <begin position="47"/>
        <end position="149"/>
    </location>
</feature>
<evidence type="ECO:0000259" key="2">
    <source>
        <dbReference type="SMART" id="SM00409"/>
    </source>
</evidence>
<name>A0A6P6NPU3_CARAU</name>
<evidence type="ECO:0000256" key="1">
    <source>
        <dbReference type="SAM" id="Phobius"/>
    </source>
</evidence>
<dbReference type="SMART" id="SM00409">
    <property type="entry name" value="IG"/>
    <property type="match status" value="6"/>
</dbReference>
<dbReference type="InterPro" id="IPR013106">
    <property type="entry name" value="Ig_V-set"/>
</dbReference>
<dbReference type="Proteomes" id="UP000515129">
    <property type="component" value="Unplaced"/>
</dbReference>
<organism evidence="3 4">
    <name type="scientific">Carassius auratus</name>
    <name type="common">Goldfish</name>
    <dbReference type="NCBI Taxonomy" id="7957"/>
    <lineage>
        <taxon>Eukaryota</taxon>
        <taxon>Metazoa</taxon>
        <taxon>Chordata</taxon>
        <taxon>Craniata</taxon>
        <taxon>Vertebrata</taxon>
        <taxon>Euteleostomi</taxon>
        <taxon>Actinopterygii</taxon>
        <taxon>Neopterygii</taxon>
        <taxon>Teleostei</taxon>
        <taxon>Ostariophysi</taxon>
        <taxon>Cypriniformes</taxon>
        <taxon>Cyprinidae</taxon>
        <taxon>Cyprininae</taxon>
        <taxon>Carassius</taxon>
    </lineage>
</organism>
<feature type="domain" description="Immunoglobulin" evidence="2">
    <location>
        <begin position="512"/>
        <end position="614"/>
    </location>
</feature>
<keyword evidence="1" id="KW-0812">Transmembrane</keyword>
<keyword evidence="3" id="KW-1185">Reference proteome</keyword>
<evidence type="ECO:0000313" key="3">
    <source>
        <dbReference type="Proteomes" id="UP000515129"/>
    </source>
</evidence>
<dbReference type="AlphaFoldDB" id="A0A6P6NPU3"/>
<dbReference type="PANTHER" id="PTHR21063">
    <property type="entry name" value="LFA-3"/>
    <property type="match status" value="1"/>
</dbReference>
<keyword evidence="1" id="KW-0472">Membrane</keyword>
<sequence length="989" mass="111368">MENQRNSRILNQLHKSFVLHSRLYENTQMIILLYLLLLGGVCNAETEETMSVMEGDSVILHTNLSEILNDDTILWGFGPKESVISTITRKNDLTSFFVTEEVTFAGRLQVDQQTGSLTIRNTRKIHSGQYKLTISSKKTTSRRFHVNIFDVVEETDGVKSVSVNEGESVILQNDAAELQKDDLVIWRFGDKGILLAKIDVETNNHSLNDADERFRNRLKLDKTGSLTITNARTEHAGLYEVQIRGRGSSKQFLVSVRADLGLSSAAIAGIFVAVLLVAGLLAPVVIYYRHMISEVKNQEAEIVSEMEGRTVALLTGTKLQNGEEIKWWFGDDHNPITQISGWTITDDDINCDVTDERFRSKVQLGGRTGDLIISYIRTIHSGVYRVQISGKTRKTKYKKKFFVTVNVMKVPVMVGKSVTLKTDIEIKEGDLILWTFGVKNGLIVKAESGKTTISESFRGRLELNELLINGSLTITNITDADFEHFQLQVLNSKRNRFRRFNVIKGVCNAETEETMSVMEGDSVILHTNLSEILNDDTILWGFGPKESVISTITRKNDLTSFFVTEEVTFAGRLQVDQQTGSLTIRNTRKIHSGQYKLTISSKKTTSRIFHLNIFDVVGETDGVKSVSVNEGESVILQNDAAELQKDDLVIWRFGDKGILLAKIDVGTDNHSLNDADERFRNRLKLDQTGSLTITNARTEHAGLYEVQIRGRGSSKQFLVSVRAVWSLSSAAIAGIVVAVLLVAGLLTGVVIYYRRRITEVKNQEVSEMEGRTVALRTGTKLHNGEEIKWWFGEDNNPITQFSGWTITDDDINCDVNDERFRSKVQLGGKTGDLIISYIRTIHAGVYRVQITGKTRKTKYKKRFFVTVNVMNVPVKFGDSANLKTDIEIKEGDLILWTFGVKNRLVVKAESGKTTISESFRGRLELDELLINGSLTITIIRDEDFGHFQLQVLNDERNRFRRFNVIKASEEDKVREQMEMTPLQSQECGN</sequence>
<accession>A0A6P6NPU3</accession>
<feature type="transmembrane region" description="Helical" evidence="1">
    <location>
        <begin position="723"/>
        <end position="753"/>
    </location>
</feature>
<dbReference type="GeneID" id="113083895"/>
<feature type="domain" description="Immunoglobulin" evidence="2">
    <location>
        <begin position="158"/>
        <end position="257"/>
    </location>
</feature>
<keyword evidence="1" id="KW-1133">Transmembrane helix</keyword>
<feature type="domain" description="Immunoglobulin" evidence="2">
    <location>
        <begin position="623"/>
        <end position="722"/>
    </location>
</feature>
<dbReference type="SUPFAM" id="SSF48726">
    <property type="entry name" value="Immunoglobulin"/>
    <property type="match status" value="8"/>
</dbReference>
<gene>
    <name evidence="4" type="primary">LOC113083895</name>
</gene>
<feature type="transmembrane region" description="Helical" evidence="1">
    <location>
        <begin position="260"/>
        <end position="288"/>
    </location>
</feature>
<dbReference type="InterPro" id="IPR003599">
    <property type="entry name" value="Ig_sub"/>
</dbReference>
<dbReference type="Pfam" id="PF07686">
    <property type="entry name" value="V-set"/>
    <property type="match status" value="3"/>
</dbReference>
<dbReference type="InterPro" id="IPR036179">
    <property type="entry name" value="Ig-like_dom_sf"/>
</dbReference>
<dbReference type="Gene3D" id="2.60.40.10">
    <property type="entry name" value="Immunoglobulins"/>
    <property type="match status" value="8"/>
</dbReference>
<dbReference type="PANTHER" id="PTHR21063:SF4">
    <property type="entry name" value="CD48 ANTIGEN-RELATED"/>
    <property type="match status" value="1"/>
</dbReference>
<dbReference type="OrthoDB" id="8870100at2759"/>
<feature type="domain" description="Immunoglobulin" evidence="2">
    <location>
        <begin position="762"/>
        <end position="868"/>
    </location>
</feature>
<dbReference type="RefSeq" id="XP_026110504.1">
    <property type="nucleotide sequence ID" value="XM_026254719.1"/>
</dbReference>
<dbReference type="InterPro" id="IPR013783">
    <property type="entry name" value="Ig-like_fold"/>
</dbReference>
<dbReference type="KEGG" id="caua:113083895"/>
<proteinExistence type="predicted"/>
<protein>
    <submittedName>
        <fullName evidence="4">Uncharacterized protein LOC113083895</fullName>
    </submittedName>
</protein>
<evidence type="ECO:0000313" key="4">
    <source>
        <dbReference type="RefSeq" id="XP_026110504.1"/>
    </source>
</evidence>
<reference evidence="4" key="1">
    <citation type="submission" date="2025-08" db="UniProtKB">
        <authorList>
            <consortium name="RefSeq"/>
        </authorList>
    </citation>
    <scope>IDENTIFICATION</scope>
    <source>
        <strain evidence="4">Wakin</strain>
        <tissue evidence="4">Muscle</tissue>
    </source>
</reference>